<dbReference type="OrthoDB" id="6361178at2759"/>
<keyword evidence="7 11" id="KW-0175">Coiled coil</keyword>
<feature type="coiled-coil region" evidence="11">
    <location>
        <begin position="633"/>
        <end position="664"/>
    </location>
</feature>
<proteinExistence type="predicted"/>
<keyword evidence="9" id="KW-0131">Cell cycle</keyword>
<feature type="region of interest" description="Disordered" evidence="12">
    <location>
        <begin position="241"/>
        <end position="289"/>
    </location>
</feature>
<evidence type="ECO:0000256" key="5">
    <source>
        <dbReference type="ARBA" id="ARBA00022618"/>
    </source>
</evidence>
<name>A0A8S3Z167_9EUPU</name>
<feature type="compositionally biased region" description="Basic and acidic residues" evidence="12">
    <location>
        <begin position="432"/>
        <end position="449"/>
    </location>
</feature>
<evidence type="ECO:0000256" key="6">
    <source>
        <dbReference type="ARBA" id="ARBA00022776"/>
    </source>
</evidence>
<feature type="region of interest" description="Disordered" evidence="12">
    <location>
        <begin position="424"/>
        <end position="449"/>
    </location>
</feature>
<dbReference type="Proteomes" id="UP000678393">
    <property type="component" value="Unassembled WGS sequence"/>
</dbReference>
<dbReference type="GO" id="GO:0051310">
    <property type="term" value="P:metaphase chromosome alignment"/>
    <property type="evidence" value="ECO:0007669"/>
    <property type="project" value="TreeGrafter"/>
</dbReference>
<feature type="compositionally biased region" description="Basic and acidic residues" evidence="12">
    <location>
        <begin position="245"/>
        <end position="255"/>
    </location>
</feature>
<keyword evidence="5" id="KW-0132">Cell division</keyword>
<comment type="subcellular location">
    <subcellularLocation>
        <location evidence="1">Cytoplasm</location>
        <location evidence="1">Cytoskeleton</location>
        <location evidence="1">Microtubule organizing center</location>
        <location evidence="1">Centrosome</location>
        <location evidence="1">Centriole</location>
    </subcellularLocation>
    <subcellularLocation>
        <location evidence="2">Cytoplasm</location>
        <location evidence="2">Cytoskeleton</location>
        <location evidence="2">Spindle</location>
    </subcellularLocation>
</comment>
<feature type="compositionally biased region" description="Low complexity" evidence="12">
    <location>
        <begin position="278"/>
        <end position="289"/>
    </location>
</feature>
<dbReference type="GO" id="GO:0051301">
    <property type="term" value="P:cell division"/>
    <property type="evidence" value="ECO:0007669"/>
    <property type="project" value="UniProtKB-KW"/>
</dbReference>
<dbReference type="GO" id="GO:0005819">
    <property type="term" value="C:spindle"/>
    <property type="evidence" value="ECO:0007669"/>
    <property type="project" value="UniProtKB-SubCell"/>
</dbReference>
<keyword evidence="6" id="KW-0498">Mitosis</keyword>
<organism evidence="13 14">
    <name type="scientific">Candidula unifasciata</name>
    <dbReference type="NCBI Taxonomy" id="100452"/>
    <lineage>
        <taxon>Eukaryota</taxon>
        <taxon>Metazoa</taxon>
        <taxon>Spiralia</taxon>
        <taxon>Lophotrochozoa</taxon>
        <taxon>Mollusca</taxon>
        <taxon>Gastropoda</taxon>
        <taxon>Heterobranchia</taxon>
        <taxon>Euthyneura</taxon>
        <taxon>Panpulmonata</taxon>
        <taxon>Eupulmonata</taxon>
        <taxon>Stylommatophora</taxon>
        <taxon>Helicina</taxon>
        <taxon>Helicoidea</taxon>
        <taxon>Geomitridae</taxon>
        <taxon>Candidula</taxon>
    </lineage>
</organism>
<comment type="caution">
    <text evidence="13">The sequence shown here is derived from an EMBL/GenBank/DDBJ whole genome shotgun (WGS) entry which is preliminary data.</text>
</comment>
<evidence type="ECO:0000256" key="3">
    <source>
        <dbReference type="ARBA" id="ARBA00018313"/>
    </source>
</evidence>
<dbReference type="PANTHER" id="PTHR31167:SF3">
    <property type="entry name" value="SPINDLE AND CENTRIOLE-ASSOCIATED PROTEIN 1"/>
    <property type="match status" value="1"/>
</dbReference>
<evidence type="ECO:0000256" key="4">
    <source>
        <dbReference type="ARBA" id="ARBA00022490"/>
    </source>
</evidence>
<accession>A0A8S3Z167</accession>
<keyword evidence="14" id="KW-1185">Reference proteome</keyword>
<dbReference type="GO" id="GO:0046599">
    <property type="term" value="P:regulation of centriole replication"/>
    <property type="evidence" value="ECO:0007669"/>
    <property type="project" value="TreeGrafter"/>
</dbReference>
<evidence type="ECO:0000313" key="13">
    <source>
        <dbReference type="EMBL" id="CAG5121272.1"/>
    </source>
</evidence>
<evidence type="ECO:0000256" key="1">
    <source>
        <dbReference type="ARBA" id="ARBA00004114"/>
    </source>
</evidence>
<evidence type="ECO:0000256" key="11">
    <source>
        <dbReference type="SAM" id="Coils"/>
    </source>
</evidence>
<evidence type="ECO:0000256" key="2">
    <source>
        <dbReference type="ARBA" id="ARBA00004186"/>
    </source>
</evidence>
<dbReference type="GO" id="GO:0005814">
    <property type="term" value="C:centriole"/>
    <property type="evidence" value="ECO:0007669"/>
    <property type="project" value="UniProtKB-SubCell"/>
</dbReference>
<dbReference type="GO" id="GO:0090307">
    <property type="term" value="P:mitotic spindle assembly"/>
    <property type="evidence" value="ECO:0007669"/>
    <property type="project" value="InterPro"/>
</dbReference>
<reference evidence="13" key="1">
    <citation type="submission" date="2021-04" db="EMBL/GenBank/DDBJ databases">
        <authorList>
            <consortium name="Molecular Ecology Group"/>
        </authorList>
    </citation>
    <scope>NUCLEOTIDE SEQUENCE</scope>
</reference>
<dbReference type="GO" id="GO:0005813">
    <property type="term" value="C:centrosome"/>
    <property type="evidence" value="ECO:0007669"/>
    <property type="project" value="TreeGrafter"/>
</dbReference>
<evidence type="ECO:0000256" key="12">
    <source>
        <dbReference type="SAM" id="MobiDB-lite"/>
    </source>
</evidence>
<evidence type="ECO:0000256" key="7">
    <source>
        <dbReference type="ARBA" id="ARBA00023054"/>
    </source>
</evidence>
<keyword evidence="4" id="KW-0963">Cytoplasm</keyword>
<dbReference type="PANTHER" id="PTHR31167">
    <property type="entry name" value="SPINDLE AND CENTRIOLE ASSOCIATED PROTEIN 1 SPICE1"/>
    <property type="match status" value="1"/>
</dbReference>
<evidence type="ECO:0000256" key="9">
    <source>
        <dbReference type="ARBA" id="ARBA00023306"/>
    </source>
</evidence>
<dbReference type="AlphaFoldDB" id="A0A8S3Z167"/>
<evidence type="ECO:0000313" key="14">
    <source>
        <dbReference type="Proteomes" id="UP000678393"/>
    </source>
</evidence>
<sequence>MLRKEAFKSKNHLSVKLEKIHKEKQKNKLTGTEAQQLAIMKEILYDQNQLQQVLSKSDTMMAVVKDLFGDDPKRFMGFPNVTTAPNGGDHNSLVAPITDIYTRTEKLSDSLMDQSALNDDLDTTSDSDDQIHCPHPISYESKINLQHFEDYLKEEKSKTTRLPAHEHSKTNVNNNMSRNIPEVNTSMDTHADAGKQGPACVLPLLKTLLDHSDRGQGDQLGLPDPSKLALLLGMLTAKPAADLRTPPKETQHLPSERTPPSAMNDTKKIKRSKKVLQSQNTSSESINTTSNVNDMRQVLQELENEMAEYENETGRYPQKAAHKTETFSGYTVTLVSAVSRLTRYLREMELRVQTESTLREHLTQDVCQLRTVIDALATDLIVTREEYQKLYWESKHYRDSTEAKLASANNQLVELQRLVTGSGKRSSIVSQTKEEQEKPSHQHQGHYESADMVCKQPATFQMSTPLQDDGSTQSDLESSIYHPLPTHLKSGPVPAAVLLSPPVRKTRVQSNAVSGRQPLQCQTSLVSQAASEGTSYSADPPRLTQTPPVMNTVSVPRPVPLVQSNLNFALASGLSVSQAAVNSSVSEQGVRTVNKVSTGHSVHSVPDAAKFGDSSQQQQELAVDEALNDPILQSLMQAQLAELNRQQEEARQRLLDLLDKQKLQQKFLQDQHDSDSALDSNRKQCTGWQSNMLKQPVSPPISPILERTEQTVKERNVAGSLSNIKLDAEPK</sequence>
<evidence type="ECO:0000256" key="10">
    <source>
        <dbReference type="ARBA" id="ARBA00030722"/>
    </source>
</evidence>
<protein>
    <recommendedName>
        <fullName evidence="3">Spindle and centriole-associated protein 1</fullName>
    </recommendedName>
    <alternativeName>
        <fullName evidence="10">Coiled-coil domain-containing protein 52</fullName>
    </alternativeName>
</protein>
<dbReference type="InterPro" id="IPR031387">
    <property type="entry name" value="SPICE1"/>
</dbReference>
<dbReference type="EMBL" id="CAJHNH020001055">
    <property type="protein sequence ID" value="CAG5121272.1"/>
    <property type="molecule type" value="Genomic_DNA"/>
</dbReference>
<evidence type="ECO:0000256" key="8">
    <source>
        <dbReference type="ARBA" id="ARBA00023212"/>
    </source>
</evidence>
<gene>
    <name evidence="13" type="ORF">CUNI_LOCUS6830</name>
</gene>
<feature type="region of interest" description="Disordered" evidence="12">
    <location>
        <begin position="511"/>
        <end position="547"/>
    </location>
</feature>
<dbReference type="Pfam" id="PF15678">
    <property type="entry name" value="SPICE"/>
    <property type="match status" value="2"/>
</dbReference>
<keyword evidence="8" id="KW-0206">Cytoskeleton</keyword>